<dbReference type="SUPFAM" id="SSF52540">
    <property type="entry name" value="P-loop containing nucleoside triphosphate hydrolases"/>
    <property type="match status" value="1"/>
</dbReference>
<evidence type="ECO:0000313" key="1">
    <source>
        <dbReference type="EMBL" id="KAB8033292.1"/>
    </source>
</evidence>
<organism evidence="1 2">
    <name type="scientific">Fluviispira multicolorata</name>
    <dbReference type="NCBI Taxonomy" id="2654512"/>
    <lineage>
        <taxon>Bacteria</taxon>
        <taxon>Pseudomonadati</taxon>
        <taxon>Bdellovibrionota</taxon>
        <taxon>Oligoflexia</taxon>
        <taxon>Silvanigrellales</taxon>
        <taxon>Silvanigrellaceae</taxon>
        <taxon>Fluviispira</taxon>
    </lineage>
</organism>
<dbReference type="GO" id="GO:0006261">
    <property type="term" value="P:DNA-templated DNA replication"/>
    <property type="evidence" value="ECO:0007669"/>
    <property type="project" value="TreeGrafter"/>
</dbReference>
<gene>
    <name evidence="1" type="ORF">GCL57_00930</name>
</gene>
<name>A0A833N4X3_9BACT</name>
<dbReference type="Gene3D" id="3.40.50.300">
    <property type="entry name" value="P-loop containing nucleotide triphosphate hydrolases"/>
    <property type="match status" value="1"/>
</dbReference>
<accession>A0A833N4X3</accession>
<dbReference type="PANTHER" id="PTHR11669:SF8">
    <property type="entry name" value="DNA POLYMERASE III SUBUNIT DELTA"/>
    <property type="match status" value="1"/>
</dbReference>
<evidence type="ECO:0008006" key="3">
    <source>
        <dbReference type="Google" id="ProtNLM"/>
    </source>
</evidence>
<dbReference type="PANTHER" id="PTHR11669">
    <property type="entry name" value="REPLICATION FACTOR C / DNA POLYMERASE III GAMMA-TAU SUBUNIT"/>
    <property type="match status" value="1"/>
</dbReference>
<comment type="caution">
    <text evidence="1">The sequence shown here is derived from an EMBL/GenBank/DDBJ whole genome shotgun (WGS) entry which is preliminary data.</text>
</comment>
<protein>
    <recommendedName>
        <fullName evidence="3">DNA polymerase-3 subunit delta</fullName>
    </recommendedName>
</protein>
<dbReference type="InterPro" id="IPR050238">
    <property type="entry name" value="DNA_Rep/Repair_Clamp_Loader"/>
</dbReference>
<proteinExistence type="predicted"/>
<dbReference type="AlphaFoldDB" id="A0A833N4X3"/>
<dbReference type="InterPro" id="IPR027417">
    <property type="entry name" value="P-loop_NTPase"/>
</dbReference>
<dbReference type="EMBL" id="WFLN01000004">
    <property type="protein sequence ID" value="KAB8033292.1"/>
    <property type="molecule type" value="Genomic_DNA"/>
</dbReference>
<reference evidence="1 2" key="1">
    <citation type="submission" date="2019-10" db="EMBL/GenBank/DDBJ databases">
        <title>New genus of Silvanigrellaceae.</title>
        <authorList>
            <person name="Pitt A."/>
            <person name="Hahn M.W."/>
        </authorList>
    </citation>
    <scope>NUCLEOTIDE SEQUENCE [LARGE SCALE GENOMIC DNA]</scope>
    <source>
        <strain evidence="1 2">33A1-SZDP</strain>
    </source>
</reference>
<dbReference type="Proteomes" id="UP000442694">
    <property type="component" value="Unassembled WGS sequence"/>
</dbReference>
<dbReference type="RefSeq" id="WP_152211380.1">
    <property type="nucleotide sequence ID" value="NZ_WFLN01000004.1"/>
</dbReference>
<sequence length="280" mass="32915">MKTFNEFILNIKNNKHHALLFVSRQFENNDFPEEHFRTLVKETCEIELFKSENTSAFEIASSHPDIFIADRQRKILRIEDLSKIKDLSLYQPNEGTHRFFFIENCERMNANSANALLKSLEEPPAKSLFILTTKDINLVLPTISSRCQRVFLRFEDIEKKNIISEISVEDYNSIKLQINQFKNSIPNINNFLSEKIIKKINPFKLKSIIELSEKLSKEYKANTLQDIIVFITNERLKKEPEFLSVSKFILSQISQWKNNESMNPSTQLWLIRIFSSFQVN</sequence>
<dbReference type="Pfam" id="PF13177">
    <property type="entry name" value="DNA_pol3_delta2"/>
    <property type="match status" value="1"/>
</dbReference>
<keyword evidence="2" id="KW-1185">Reference proteome</keyword>
<evidence type="ECO:0000313" key="2">
    <source>
        <dbReference type="Proteomes" id="UP000442694"/>
    </source>
</evidence>